<dbReference type="Proteomes" id="UP000501466">
    <property type="component" value="Chromosome"/>
</dbReference>
<gene>
    <name evidence="3" type="ORF">THMIRHAT_18240</name>
</gene>
<keyword evidence="4" id="KW-1185">Reference proteome</keyword>
<dbReference type="PANTHER" id="PTHR35894:SF1">
    <property type="entry name" value="PHOSPHORIBULOKINASE _ URIDINE KINASE FAMILY"/>
    <property type="match status" value="1"/>
</dbReference>
<dbReference type="EMBL" id="AP021888">
    <property type="protein sequence ID" value="BBP44078.1"/>
    <property type="molecule type" value="Genomic_DNA"/>
</dbReference>
<keyword evidence="1" id="KW-0472">Membrane</keyword>
<dbReference type="InterPro" id="IPR027417">
    <property type="entry name" value="P-loop_NTPase"/>
</dbReference>
<dbReference type="RefSeq" id="WP_173291831.1">
    <property type="nucleotide sequence ID" value="NZ_AP021888.1"/>
</dbReference>
<proteinExistence type="predicted"/>
<feature type="transmembrane region" description="Helical" evidence="1">
    <location>
        <begin position="272"/>
        <end position="294"/>
    </location>
</feature>
<dbReference type="SUPFAM" id="SSF52540">
    <property type="entry name" value="P-loop containing nucleoside triphosphate hydrolases"/>
    <property type="match status" value="1"/>
</dbReference>
<keyword evidence="1" id="KW-1133">Transmembrane helix</keyword>
<dbReference type="Gene3D" id="3.40.50.300">
    <property type="entry name" value="P-loop containing nucleotide triphosphate hydrolases"/>
    <property type="match status" value="1"/>
</dbReference>
<dbReference type="Pfam" id="PF13401">
    <property type="entry name" value="AAA_22"/>
    <property type="match status" value="1"/>
</dbReference>
<dbReference type="AlphaFoldDB" id="A0A6F8PPW4"/>
<protein>
    <recommendedName>
        <fullName evidence="2">AAA+ ATPase domain-containing protein</fullName>
    </recommendedName>
</protein>
<dbReference type="PRINTS" id="PR00364">
    <property type="entry name" value="DISEASERSIST"/>
</dbReference>
<evidence type="ECO:0000256" key="1">
    <source>
        <dbReference type="SAM" id="Phobius"/>
    </source>
</evidence>
<feature type="domain" description="AAA+ ATPase" evidence="2">
    <location>
        <begin position="42"/>
        <end position="193"/>
    </location>
</feature>
<sequence>MYKSFFGLKESPFKITPDLEYFYRQSSRDASLESLKYAIDQGEGIIKVVGEVGAGKTTLLKLLLSSLPDRFLTITLPSPTLSPKEFLLFICQSLSVKVSNDDFKHQLLKAIHENLKQLSLSGTKLILLVDEAQSCSLDLLEEIRLLSNFETDKNKLLQIILFGQTELDITLESLEAKPLKARISSSIHLEPFTAKEIQQYLNYRMRVAGYSGEDLFGYSLCKEIAHLTLGLPRAVNILADKLLLLAYSKNTHHLSKKLLRQLPGNYNHSSHVFLSIKALFGVLLIVVLGLFLVINSTSYLQKLDLNLDYFDRKTLMEDAKTEVIDYDIDKVVSTVNDSVSPKPQEAIQDELPQVEAPVLVEIDQNKDVKESSKDEEAFINFQKSTQNIYESLPKVFYTLVVMKGKRNDLIQPFMAFNAKLTAEQKARLFTFCKDNYCIIFYGYSNSPQILMDSASSLVSYDGKPFKVIRLSEVNAIIP</sequence>
<dbReference type="InterPro" id="IPR049945">
    <property type="entry name" value="AAA_22"/>
</dbReference>
<name>A0A6F8PPW4_9GAMM</name>
<dbReference type="InterPro" id="IPR003593">
    <property type="entry name" value="AAA+_ATPase"/>
</dbReference>
<dbReference type="SMART" id="SM00382">
    <property type="entry name" value="AAA"/>
    <property type="match status" value="1"/>
</dbReference>
<accession>A0A6F8PPW4</accession>
<dbReference type="GO" id="GO:0016887">
    <property type="term" value="F:ATP hydrolysis activity"/>
    <property type="evidence" value="ECO:0007669"/>
    <property type="project" value="InterPro"/>
</dbReference>
<evidence type="ECO:0000259" key="2">
    <source>
        <dbReference type="SMART" id="SM00382"/>
    </source>
</evidence>
<organism evidence="3 4">
    <name type="scientific">Thiosulfativibrio zosterae</name>
    <dbReference type="NCBI Taxonomy" id="2675053"/>
    <lineage>
        <taxon>Bacteria</taxon>
        <taxon>Pseudomonadati</taxon>
        <taxon>Pseudomonadota</taxon>
        <taxon>Gammaproteobacteria</taxon>
        <taxon>Thiotrichales</taxon>
        <taxon>Piscirickettsiaceae</taxon>
        <taxon>Thiosulfativibrio</taxon>
    </lineage>
</organism>
<keyword evidence="1" id="KW-0812">Transmembrane</keyword>
<dbReference type="InterPro" id="IPR052026">
    <property type="entry name" value="ExeA_AAA_ATPase_DNA-bind"/>
</dbReference>
<dbReference type="KEGG" id="tzo:THMIRHAT_18240"/>
<evidence type="ECO:0000313" key="4">
    <source>
        <dbReference type="Proteomes" id="UP000501466"/>
    </source>
</evidence>
<reference evidence="4" key="1">
    <citation type="submission" date="2019-11" db="EMBL/GenBank/DDBJ databases">
        <title>Isolation and characterization of two novel species in the genus Thiomicrorhabdus.</title>
        <authorList>
            <person name="Mochizuki J."/>
            <person name="Kojima H."/>
            <person name="Fukui M."/>
        </authorList>
    </citation>
    <scope>NUCLEOTIDE SEQUENCE [LARGE SCALE GENOMIC DNA]</scope>
    <source>
        <strain evidence="4">AkT22</strain>
    </source>
</reference>
<evidence type="ECO:0000313" key="3">
    <source>
        <dbReference type="EMBL" id="BBP44078.1"/>
    </source>
</evidence>
<dbReference type="PANTHER" id="PTHR35894">
    <property type="entry name" value="GENERAL SECRETION PATHWAY PROTEIN A-RELATED"/>
    <property type="match status" value="1"/>
</dbReference>